<dbReference type="InterPro" id="IPR000679">
    <property type="entry name" value="Znf_GATA"/>
</dbReference>
<keyword evidence="6" id="KW-0805">Transcription regulation</keyword>
<organism evidence="14 15">
    <name type="scientific">Erinaceus europaeus</name>
    <name type="common">Western European hedgehog</name>
    <dbReference type="NCBI Taxonomy" id="9365"/>
    <lineage>
        <taxon>Eukaryota</taxon>
        <taxon>Metazoa</taxon>
        <taxon>Chordata</taxon>
        <taxon>Craniata</taxon>
        <taxon>Vertebrata</taxon>
        <taxon>Euteleostomi</taxon>
        <taxon>Mammalia</taxon>
        <taxon>Eutheria</taxon>
        <taxon>Laurasiatheria</taxon>
        <taxon>Eulipotyphla</taxon>
        <taxon>Erinaceidae</taxon>
        <taxon>Erinaceinae</taxon>
        <taxon>Erinaceus</taxon>
    </lineage>
</organism>
<keyword evidence="7" id="KW-0238">DNA-binding</keyword>
<feature type="region of interest" description="Disordered" evidence="12">
    <location>
        <begin position="694"/>
        <end position="769"/>
    </location>
</feature>
<evidence type="ECO:0000256" key="1">
    <source>
        <dbReference type="ARBA" id="ARBA00004123"/>
    </source>
</evidence>
<keyword evidence="8" id="KW-0010">Activator</keyword>
<evidence type="ECO:0000313" key="15">
    <source>
        <dbReference type="RefSeq" id="XP_060029547.1"/>
    </source>
</evidence>
<sequence>MDSPHSGPALEAQPTPSGGSAGAHCLPRGVLPLPRPPSRHLPTLCFPLPSLQPAPPPLHLQRPTARRAQFRPTAWHPPASAVYLGSVSPIRSAGCSFPAEQQEAPPLSFLFSCRGAQPRDSRSPARQRPRPLLSLARPPGSGSTLRRPAPTSGPLQDPEVCRSSGTLGLPKLAGATDISDSRATLAWGPFMPSPPTSSSSSCCCSLGGDRGPGDACSCTTPKRHPETAAGPSQLAIPFGASETADASDSGAFPARESFMPPSPTSSSSSCCCSRAGERGPREACSCRTQKLDTEAAAGPPARSLLLGPYSSHPFGAPHGPAAPGVTGTPGSALSSWEDLQLFTDLDQAATASKLLWSSRGAKRSPFAPEQPEEMYQTLAALSSQGPAAYEGAPGCFVHSATAVSSPVYVSTARVGSMLPGLPYLQGPSSGPANHSGAAGAHPGWPQASADSPPYGGGGAAGGGAAGPGGAGSAAAHVSARFPYPTPSSMANGVARDAGGYAAAGSGAAPGVGGGGGLAAMGAREHQYSSLSTPRPLNGTYHHPHHSAPYSPYVGPPLTSAWPAGPFETPVLHSLQSRAGAPLPVSRGPNADLLEDLPESRECVNCGSIQTPLWRRDGTGHYLCNACGLYSKMNGLSRPLIKPQKRVPSSRRLGLSCANCHTTTTTLWRRNAEGEPVCNACGLYMKLHRVPRPLAMKKEGIQTRKRKPKNINKSKTCSGNSNNPVPMTPTSTSSNSDDCSKNTSPTAQTTASGVGTSVMSGPAENSNLENSELKYSGQDGLFIGVSLASPAEVTSSVRQDSWCALALA</sequence>
<comment type="subcellular location">
    <subcellularLocation>
        <location evidence="1">Nucleus</location>
    </subcellularLocation>
</comment>
<evidence type="ECO:0000256" key="4">
    <source>
        <dbReference type="ARBA" id="ARBA00022771"/>
    </source>
</evidence>
<dbReference type="PROSITE" id="PS50114">
    <property type="entry name" value="GATA_ZN_FINGER_2"/>
    <property type="match status" value="2"/>
</dbReference>
<keyword evidence="3" id="KW-0677">Repeat</keyword>
<feature type="compositionally biased region" description="Polar residues" evidence="12">
    <location>
        <begin position="712"/>
        <end position="769"/>
    </location>
</feature>
<dbReference type="Proteomes" id="UP001652624">
    <property type="component" value="Chromosome 15"/>
</dbReference>
<dbReference type="InterPro" id="IPR008013">
    <property type="entry name" value="GATA_N"/>
</dbReference>
<proteinExistence type="predicted"/>
<accession>A0ABM3VYZ6</accession>
<dbReference type="PROSITE" id="PS00344">
    <property type="entry name" value="GATA_ZN_FINGER_1"/>
    <property type="match status" value="2"/>
</dbReference>
<dbReference type="PANTHER" id="PTHR10071">
    <property type="entry name" value="TRANSCRIPTION FACTOR GATA FAMILY MEMBER"/>
    <property type="match status" value="1"/>
</dbReference>
<feature type="region of interest" description="Disordered" evidence="12">
    <location>
        <begin position="112"/>
        <end position="173"/>
    </location>
</feature>
<evidence type="ECO:0000259" key="13">
    <source>
        <dbReference type="PROSITE" id="PS50114"/>
    </source>
</evidence>
<keyword evidence="9" id="KW-0804">Transcription</keyword>
<keyword evidence="10" id="KW-0539">Nucleus</keyword>
<dbReference type="Pfam" id="PF05349">
    <property type="entry name" value="GATA-N"/>
    <property type="match status" value="1"/>
</dbReference>
<feature type="compositionally biased region" description="Gly residues" evidence="12">
    <location>
        <begin position="454"/>
        <end position="471"/>
    </location>
</feature>
<dbReference type="Pfam" id="PF00320">
    <property type="entry name" value="GATA"/>
    <property type="match status" value="2"/>
</dbReference>
<evidence type="ECO:0000256" key="11">
    <source>
        <dbReference type="PROSITE-ProRule" id="PRU00094"/>
    </source>
</evidence>
<keyword evidence="2" id="KW-0479">Metal-binding</keyword>
<feature type="region of interest" description="Disordered" evidence="12">
    <location>
        <begin position="428"/>
        <end position="474"/>
    </location>
</feature>
<protein>
    <submittedName>
        <fullName evidence="15">Transcription factor GATA-6 isoform X1</fullName>
    </submittedName>
</protein>
<evidence type="ECO:0000256" key="8">
    <source>
        <dbReference type="ARBA" id="ARBA00023159"/>
    </source>
</evidence>
<evidence type="ECO:0000256" key="6">
    <source>
        <dbReference type="ARBA" id="ARBA00023015"/>
    </source>
</evidence>
<evidence type="ECO:0000313" key="14">
    <source>
        <dbReference type="Proteomes" id="UP001652624"/>
    </source>
</evidence>
<evidence type="ECO:0000256" key="2">
    <source>
        <dbReference type="ARBA" id="ARBA00022723"/>
    </source>
</evidence>
<dbReference type="InterPro" id="IPR013088">
    <property type="entry name" value="Znf_NHR/GATA"/>
</dbReference>
<dbReference type="PRINTS" id="PR00619">
    <property type="entry name" value="GATAZNFINGER"/>
</dbReference>
<keyword evidence="5" id="KW-0862">Zinc</keyword>
<evidence type="ECO:0000256" key="12">
    <source>
        <dbReference type="SAM" id="MobiDB-lite"/>
    </source>
</evidence>
<evidence type="ECO:0000256" key="3">
    <source>
        <dbReference type="ARBA" id="ARBA00022737"/>
    </source>
</evidence>
<dbReference type="SUPFAM" id="SSF57716">
    <property type="entry name" value="Glucocorticoid receptor-like (DNA-binding domain)"/>
    <property type="match status" value="2"/>
</dbReference>
<dbReference type="InterPro" id="IPR039355">
    <property type="entry name" value="Transcription_factor_GATA"/>
</dbReference>
<gene>
    <name evidence="15" type="primary">GATA6</name>
</gene>
<keyword evidence="4 11" id="KW-0863">Zinc-finger</keyword>
<dbReference type="SMART" id="SM00401">
    <property type="entry name" value="ZnF_GATA"/>
    <property type="match status" value="2"/>
</dbReference>
<feature type="domain" description="GATA-type" evidence="13">
    <location>
        <begin position="596"/>
        <end position="650"/>
    </location>
</feature>
<dbReference type="Gene3D" id="3.30.50.10">
    <property type="entry name" value="Erythroid Transcription Factor GATA-1, subunit A"/>
    <property type="match status" value="2"/>
</dbReference>
<feature type="compositionally biased region" description="Low complexity" evidence="12">
    <location>
        <begin position="124"/>
        <end position="143"/>
    </location>
</feature>
<dbReference type="GeneID" id="103118034"/>
<evidence type="ECO:0000256" key="9">
    <source>
        <dbReference type="ARBA" id="ARBA00023163"/>
    </source>
</evidence>
<dbReference type="RefSeq" id="XP_060029547.1">
    <property type="nucleotide sequence ID" value="XM_060173564.1"/>
</dbReference>
<feature type="compositionally biased region" description="Basic residues" evidence="12">
    <location>
        <begin position="702"/>
        <end position="711"/>
    </location>
</feature>
<reference evidence="15" key="1">
    <citation type="submission" date="2025-08" db="UniProtKB">
        <authorList>
            <consortium name="RefSeq"/>
        </authorList>
    </citation>
    <scope>IDENTIFICATION</scope>
</reference>
<feature type="region of interest" description="Disordered" evidence="12">
    <location>
        <begin position="242"/>
        <end position="271"/>
    </location>
</feature>
<keyword evidence="14" id="KW-1185">Reference proteome</keyword>
<evidence type="ECO:0000256" key="5">
    <source>
        <dbReference type="ARBA" id="ARBA00022833"/>
    </source>
</evidence>
<dbReference type="PANTHER" id="PTHR10071:SF23">
    <property type="entry name" value="TRANSCRIPTION FACTOR GATA-6"/>
    <property type="match status" value="1"/>
</dbReference>
<evidence type="ECO:0000256" key="7">
    <source>
        <dbReference type="ARBA" id="ARBA00023125"/>
    </source>
</evidence>
<dbReference type="CDD" id="cd00202">
    <property type="entry name" value="ZnF_GATA"/>
    <property type="match status" value="2"/>
</dbReference>
<feature type="domain" description="GATA-type" evidence="13">
    <location>
        <begin position="650"/>
        <end position="703"/>
    </location>
</feature>
<name>A0ABM3VYZ6_ERIEU</name>
<feature type="region of interest" description="Disordered" evidence="12">
    <location>
        <begin position="1"/>
        <end position="34"/>
    </location>
</feature>
<evidence type="ECO:0000256" key="10">
    <source>
        <dbReference type="ARBA" id="ARBA00023242"/>
    </source>
</evidence>